<evidence type="ECO:0000313" key="1">
    <source>
        <dbReference type="EMBL" id="VFJ56437.1"/>
    </source>
</evidence>
<gene>
    <name evidence="1" type="ORF">BECKFW1821A_GA0114235_10616</name>
</gene>
<protein>
    <submittedName>
        <fullName evidence="1">Uncharacterized protein</fullName>
    </submittedName>
</protein>
<accession>A0A450SQW2</accession>
<dbReference type="EMBL" id="CAADEW010000061">
    <property type="protein sequence ID" value="VFJ56437.1"/>
    <property type="molecule type" value="Genomic_DNA"/>
</dbReference>
<sequence length="82" mass="9302">MEGCPLPAGVRLHVSCHMEDPEIFVKENDIQVKPGIRYLEGLGRAFGEIEISSLLRYFHKENSFGWQSCAHPMLCNYSSTVM</sequence>
<dbReference type="AlphaFoldDB" id="A0A450SQW2"/>
<reference evidence="1" key="1">
    <citation type="submission" date="2019-02" db="EMBL/GenBank/DDBJ databases">
        <authorList>
            <person name="Gruber-Vodicka R. H."/>
            <person name="Seah K. B. B."/>
        </authorList>
    </citation>
    <scope>NUCLEOTIDE SEQUENCE</scope>
    <source>
        <strain evidence="1">BECK_BZ15</strain>
    </source>
</reference>
<proteinExistence type="predicted"/>
<organism evidence="1">
    <name type="scientific">Candidatus Kentrum sp. FW</name>
    <dbReference type="NCBI Taxonomy" id="2126338"/>
    <lineage>
        <taxon>Bacteria</taxon>
        <taxon>Pseudomonadati</taxon>
        <taxon>Pseudomonadota</taxon>
        <taxon>Gammaproteobacteria</taxon>
        <taxon>Candidatus Kentrum</taxon>
    </lineage>
</organism>
<name>A0A450SQW2_9GAMM</name>